<keyword evidence="3" id="KW-1185">Reference proteome</keyword>
<accession>A0A2T7BG29</accession>
<sequence>MKPLLLCLCLLPVTVLGQSRFIKVKEELVFTDPPFAQCHASTLLETRPGSLLLAVFGGAHEGAAGVAIWASHHEKGAWQQPVKVADGMLPATGVSAGGSLPPGVGKGGDLSPADSSSGNYPCWNPVLFKPGNSILWLFYKVGPNPREWWGMLKTSADDGKTWGAANPLPVGILGPVKNKPVRLADGTILAPSSVEVSEQRWQAHIERSTDGGRHWQFIPIDTANAAKVIQPSILQYPGHHLQVLCRSNQDKIMTAWSHDDGLTWGKLAPTTLPNPNSGTDAVTLKSGTQLLVYNPTMQGREWFNSRGKLAVAVSKDGVHWQQVLVLEDGSNDTNEYSYPAVIQAQDGLVHISYTYNRKNVKHVVVKEVPVH</sequence>
<proteinExistence type="predicted"/>
<dbReference type="OrthoDB" id="41724at2"/>
<reference evidence="2 3" key="1">
    <citation type="submission" date="2018-04" db="EMBL/GenBank/DDBJ databases">
        <title>Chitinophaga fuyangensis sp. nov., isolated from soil in a chemical factory.</title>
        <authorList>
            <person name="Chen K."/>
        </authorList>
    </citation>
    <scope>NUCLEOTIDE SEQUENCE [LARGE SCALE GENOMIC DNA]</scope>
    <source>
        <strain evidence="2 3">LY-1</strain>
    </source>
</reference>
<protein>
    <submittedName>
        <fullName evidence="2">Sialidase</fullName>
    </submittedName>
</protein>
<dbReference type="Gene3D" id="2.120.10.10">
    <property type="match status" value="1"/>
</dbReference>
<dbReference type="Pfam" id="PF13088">
    <property type="entry name" value="BNR_2"/>
    <property type="match status" value="1"/>
</dbReference>
<dbReference type="InterPro" id="IPR011040">
    <property type="entry name" value="Sialidase"/>
</dbReference>
<dbReference type="CDD" id="cd15482">
    <property type="entry name" value="Sialidase_non-viral"/>
    <property type="match status" value="1"/>
</dbReference>
<feature type="domain" description="Sialidase" evidence="1">
    <location>
        <begin position="49"/>
        <end position="351"/>
    </location>
</feature>
<dbReference type="Proteomes" id="UP000244450">
    <property type="component" value="Unassembled WGS sequence"/>
</dbReference>
<dbReference type="EMBL" id="QCYK01000002">
    <property type="protein sequence ID" value="PUZ25236.1"/>
    <property type="molecule type" value="Genomic_DNA"/>
</dbReference>
<dbReference type="RefSeq" id="WP_108687074.1">
    <property type="nucleotide sequence ID" value="NZ_QCYK01000002.1"/>
</dbReference>
<name>A0A2T7BG29_9BACT</name>
<dbReference type="InterPro" id="IPR036278">
    <property type="entry name" value="Sialidase_sf"/>
</dbReference>
<evidence type="ECO:0000313" key="3">
    <source>
        <dbReference type="Proteomes" id="UP000244450"/>
    </source>
</evidence>
<dbReference type="SUPFAM" id="SSF50939">
    <property type="entry name" value="Sialidases"/>
    <property type="match status" value="1"/>
</dbReference>
<gene>
    <name evidence="2" type="ORF">DCC81_13085</name>
</gene>
<evidence type="ECO:0000313" key="2">
    <source>
        <dbReference type="EMBL" id="PUZ25236.1"/>
    </source>
</evidence>
<dbReference type="AlphaFoldDB" id="A0A2T7BG29"/>
<comment type="caution">
    <text evidence="2">The sequence shown here is derived from an EMBL/GenBank/DDBJ whole genome shotgun (WGS) entry which is preliminary data.</text>
</comment>
<evidence type="ECO:0000259" key="1">
    <source>
        <dbReference type="Pfam" id="PF13088"/>
    </source>
</evidence>
<dbReference type="PANTHER" id="PTHR43752:SF2">
    <property type="entry name" value="BNR_ASP-BOX REPEAT FAMILY PROTEIN"/>
    <property type="match status" value="1"/>
</dbReference>
<organism evidence="2 3">
    <name type="scientific">Chitinophaga parva</name>
    <dbReference type="NCBI Taxonomy" id="2169414"/>
    <lineage>
        <taxon>Bacteria</taxon>
        <taxon>Pseudomonadati</taxon>
        <taxon>Bacteroidota</taxon>
        <taxon>Chitinophagia</taxon>
        <taxon>Chitinophagales</taxon>
        <taxon>Chitinophagaceae</taxon>
        <taxon>Chitinophaga</taxon>
    </lineage>
</organism>
<dbReference type="PANTHER" id="PTHR43752">
    <property type="entry name" value="BNR/ASP-BOX REPEAT FAMILY PROTEIN"/>
    <property type="match status" value="1"/>
</dbReference>